<accession>E7RU96</accession>
<protein>
    <recommendedName>
        <fullName evidence="3">asparagine synthase (glutamine-hydrolyzing)</fullName>
        <ecNumber evidence="3">6.3.5.4</ecNumber>
    </recommendedName>
</protein>
<evidence type="ECO:0000313" key="12">
    <source>
        <dbReference type="Proteomes" id="UP000011021"/>
    </source>
</evidence>
<dbReference type="Proteomes" id="UP000011021">
    <property type="component" value="Unassembled WGS sequence"/>
</dbReference>
<dbReference type="SUPFAM" id="SSF56235">
    <property type="entry name" value="N-terminal nucleophile aminohydrolases (Ntn hydrolases)"/>
    <property type="match status" value="1"/>
</dbReference>
<sequence length="635" mass="70892">MLKMAKAIHHRGPDDAGAWTDEGVGLGLGHRRLSIMDLSPAGHQPMVSASGQRVLVFNGEIYNFTELHAELEQQGRAPAWRGHSDTETLLAAFEAWGVEQTLKRARGMFALALWDRQNRTLTLARDRLGEKPLYYGWQMQGQQPAFLFGSELKALREHPSFAGEVDRSAVCLLLRYNCVPAPYSIYRGIAKLMPGHYLTLTEQDLQAQRLPASTPYWSLAEVAVAGVAAPWQGSDAEAIRELDALLRNAIGQQMVADVPLGAFLSGGIDSSTIVALMQAQSSKPVKTFSIGFDEAGYNEAVYAKAVADHLKTEHTELYVQPAQAQAVIPRLPTLYDEPFADSSQIPTFLVSELARKSVTVSLSGDGGDELFCGYNRYQMTAQLWNRLGSLPLPLRRMLAGGIHLLSPTQWNQLARKLPGAGSRYVNLGEKLHKGASVMGARSIEDLYLGFVSHWPDPASVVIDGREPPTLVTGNRPDLRGLDGVQQMMALDALTYMADDILVKVDRASMGVSLESRVPFLDHRVVEFAWRLPQSLKLRNGQGKWLLRQVLYQYVPRQLIERPKQGFAVPIDAWLRGPLRDWAESLLDESRLRDEGIFQVAAVRQKWAEHLSGKRNWQHWLWDVLMYQAWAEEQKK</sequence>
<keyword evidence="11" id="KW-0436">Ligase</keyword>
<dbReference type="Pfam" id="PF00733">
    <property type="entry name" value="Asn_synthase"/>
    <property type="match status" value="1"/>
</dbReference>
<dbReference type="EC" id="6.3.5.4" evidence="3"/>
<keyword evidence="4 8" id="KW-0547">Nucleotide-binding</keyword>
<feature type="domain" description="Glutamine amidotransferase type-2" evidence="10">
    <location>
        <begin position="1"/>
        <end position="203"/>
    </location>
</feature>
<dbReference type="CDD" id="cd00712">
    <property type="entry name" value="AsnB"/>
    <property type="match status" value="1"/>
</dbReference>
<feature type="binding site" evidence="8">
    <location>
        <begin position="363"/>
        <end position="364"/>
    </location>
    <ligand>
        <name>ATP</name>
        <dbReference type="ChEBI" id="CHEBI:30616"/>
    </ligand>
</feature>
<keyword evidence="6" id="KW-0315">Glutamine amidotransferase</keyword>
<dbReference type="InterPro" id="IPR029055">
    <property type="entry name" value="Ntn_hydrolases_N"/>
</dbReference>
<gene>
    <name evidence="11" type="primary">asnB</name>
    <name evidence="11" type="ORF">HMPREF0551_0062</name>
</gene>
<comment type="similarity">
    <text evidence="2">Belongs to the asparagine synthetase family.</text>
</comment>
<dbReference type="HOGENOM" id="CLU_014658_3_1_4"/>
<comment type="catalytic activity">
    <reaction evidence="7">
        <text>L-aspartate + L-glutamine + ATP + H2O = L-asparagine + L-glutamate + AMP + diphosphate + H(+)</text>
        <dbReference type="Rhea" id="RHEA:12228"/>
        <dbReference type="ChEBI" id="CHEBI:15377"/>
        <dbReference type="ChEBI" id="CHEBI:15378"/>
        <dbReference type="ChEBI" id="CHEBI:29985"/>
        <dbReference type="ChEBI" id="CHEBI:29991"/>
        <dbReference type="ChEBI" id="CHEBI:30616"/>
        <dbReference type="ChEBI" id="CHEBI:33019"/>
        <dbReference type="ChEBI" id="CHEBI:58048"/>
        <dbReference type="ChEBI" id="CHEBI:58359"/>
        <dbReference type="ChEBI" id="CHEBI:456215"/>
        <dbReference type="EC" id="6.3.5.4"/>
    </reaction>
</comment>
<dbReference type="GO" id="GO:0004066">
    <property type="term" value="F:asparagine synthase (glutamine-hydrolyzing) activity"/>
    <property type="evidence" value="ECO:0007669"/>
    <property type="project" value="UniProtKB-EC"/>
</dbReference>
<evidence type="ECO:0000256" key="3">
    <source>
        <dbReference type="ARBA" id="ARBA00012737"/>
    </source>
</evidence>
<feature type="binding site" evidence="8">
    <location>
        <position position="290"/>
    </location>
    <ligand>
        <name>ATP</name>
        <dbReference type="ChEBI" id="CHEBI:30616"/>
    </ligand>
</feature>
<evidence type="ECO:0000313" key="11">
    <source>
        <dbReference type="EMBL" id="EFV95879.1"/>
    </source>
</evidence>
<feature type="site" description="Important for beta-aspartyl-AMP intermediate formation" evidence="9">
    <location>
        <position position="365"/>
    </location>
</feature>
<dbReference type="GO" id="GO:0005524">
    <property type="term" value="F:ATP binding"/>
    <property type="evidence" value="ECO:0007669"/>
    <property type="project" value="UniProtKB-KW"/>
</dbReference>
<organism evidence="11 12">
    <name type="scientific">Lautropia mirabilis ATCC 51599</name>
    <dbReference type="NCBI Taxonomy" id="887898"/>
    <lineage>
        <taxon>Bacteria</taxon>
        <taxon>Pseudomonadati</taxon>
        <taxon>Pseudomonadota</taxon>
        <taxon>Betaproteobacteria</taxon>
        <taxon>Burkholderiales</taxon>
        <taxon>Burkholderiaceae</taxon>
        <taxon>Lautropia</taxon>
    </lineage>
</organism>
<feature type="binding site" evidence="8">
    <location>
        <position position="85"/>
    </location>
    <ligand>
        <name>L-glutamine</name>
        <dbReference type="ChEBI" id="CHEBI:58359"/>
    </ligand>
</feature>
<comment type="caution">
    <text evidence="11">The sequence shown here is derived from an EMBL/GenBank/DDBJ whole genome shotgun (WGS) entry which is preliminary data.</text>
</comment>
<dbReference type="Gene3D" id="3.60.20.10">
    <property type="entry name" value="Glutamine Phosphoribosylpyrophosphate, subunit 1, domain 1"/>
    <property type="match status" value="1"/>
</dbReference>
<dbReference type="EMBL" id="AEQP01000001">
    <property type="protein sequence ID" value="EFV95879.1"/>
    <property type="molecule type" value="Genomic_DNA"/>
</dbReference>
<evidence type="ECO:0000256" key="7">
    <source>
        <dbReference type="ARBA" id="ARBA00048741"/>
    </source>
</evidence>
<dbReference type="SUPFAM" id="SSF52402">
    <property type="entry name" value="Adenine nucleotide alpha hydrolases-like"/>
    <property type="match status" value="1"/>
</dbReference>
<dbReference type="Gene3D" id="3.40.50.620">
    <property type="entry name" value="HUPs"/>
    <property type="match status" value="1"/>
</dbReference>
<keyword evidence="5 8" id="KW-0067">ATP-binding</keyword>
<dbReference type="InterPro" id="IPR006426">
    <property type="entry name" value="Asn_synth_AEB"/>
</dbReference>
<reference evidence="11 12" key="1">
    <citation type="submission" date="2010-12" db="EMBL/GenBank/DDBJ databases">
        <authorList>
            <person name="Muzny D."/>
            <person name="Qin X."/>
            <person name="Deng J."/>
            <person name="Jiang H."/>
            <person name="Liu Y."/>
            <person name="Qu J."/>
            <person name="Song X.-Z."/>
            <person name="Zhang L."/>
            <person name="Thornton R."/>
            <person name="Coyle M."/>
            <person name="Francisco L."/>
            <person name="Jackson L."/>
            <person name="Javaid M."/>
            <person name="Korchina V."/>
            <person name="Kovar C."/>
            <person name="Mata R."/>
            <person name="Mathew T."/>
            <person name="Ngo R."/>
            <person name="Nguyen L."/>
            <person name="Nguyen N."/>
            <person name="Okwuonu G."/>
            <person name="Ongeri F."/>
            <person name="Pham C."/>
            <person name="Simmons D."/>
            <person name="Wilczek-Boney K."/>
            <person name="Hale W."/>
            <person name="Jakkamsetti A."/>
            <person name="Pham P."/>
            <person name="Ruth R."/>
            <person name="San Lucas F."/>
            <person name="Warren J."/>
            <person name="Zhang J."/>
            <person name="Zhao Z."/>
            <person name="Zhou C."/>
            <person name="Zhu D."/>
            <person name="Lee S."/>
            <person name="Bess C."/>
            <person name="Blankenburg K."/>
            <person name="Forbes L."/>
            <person name="Fu Q."/>
            <person name="Gubbala S."/>
            <person name="Hirani K."/>
            <person name="Jayaseelan J.C."/>
            <person name="Lara F."/>
            <person name="Munidasa M."/>
            <person name="Palculict T."/>
            <person name="Patil S."/>
            <person name="Pu L.-L."/>
            <person name="Saada N."/>
            <person name="Tang L."/>
            <person name="Weissenberger G."/>
            <person name="Zhu Y."/>
            <person name="Hemphill L."/>
            <person name="Shang Y."/>
            <person name="Youmans B."/>
            <person name="Ayvaz T."/>
            <person name="Ross M."/>
            <person name="Santibanez J."/>
            <person name="Aqrawi P."/>
            <person name="Gross S."/>
            <person name="Joshi V."/>
            <person name="Fowler G."/>
            <person name="Nazareth L."/>
            <person name="Reid J."/>
            <person name="Worley K."/>
            <person name="Petrosino J."/>
            <person name="Highlander S."/>
            <person name="Gibbs R."/>
        </authorList>
    </citation>
    <scope>NUCLEOTIDE SEQUENCE [LARGE SCALE GENOMIC DNA]</scope>
    <source>
        <strain evidence="11 12">ATCC 51599</strain>
    </source>
</reference>
<dbReference type="PIRSF" id="PIRSF001589">
    <property type="entry name" value="Asn_synthetase_glu-h"/>
    <property type="match status" value="1"/>
</dbReference>
<evidence type="ECO:0000256" key="4">
    <source>
        <dbReference type="ARBA" id="ARBA00022741"/>
    </source>
</evidence>
<keyword evidence="12" id="KW-1185">Reference proteome</keyword>
<evidence type="ECO:0000256" key="1">
    <source>
        <dbReference type="ARBA" id="ARBA00005187"/>
    </source>
</evidence>
<dbReference type="InterPro" id="IPR033738">
    <property type="entry name" value="AsnB_N"/>
</dbReference>
<dbReference type="InterPro" id="IPR014729">
    <property type="entry name" value="Rossmann-like_a/b/a_fold"/>
</dbReference>
<dbReference type="AlphaFoldDB" id="E7RU96"/>
<evidence type="ECO:0000256" key="2">
    <source>
        <dbReference type="ARBA" id="ARBA00005752"/>
    </source>
</evidence>
<dbReference type="InterPro" id="IPR001962">
    <property type="entry name" value="Asn_synthase"/>
</dbReference>
<dbReference type="InterPro" id="IPR051786">
    <property type="entry name" value="ASN_synthetase/amidase"/>
</dbReference>
<evidence type="ECO:0000259" key="10">
    <source>
        <dbReference type="PROSITE" id="PS51278"/>
    </source>
</evidence>
<evidence type="ECO:0000256" key="5">
    <source>
        <dbReference type="ARBA" id="ARBA00022840"/>
    </source>
</evidence>
<dbReference type="Pfam" id="PF13522">
    <property type="entry name" value="GATase_6"/>
    <property type="match status" value="1"/>
</dbReference>
<dbReference type="STRING" id="887898.HMPREF0551_0062"/>
<dbReference type="PANTHER" id="PTHR43284:SF1">
    <property type="entry name" value="ASPARAGINE SYNTHETASE"/>
    <property type="match status" value="1"/>
</dbReference>
<dbReference type="InterPro" id="IPR017932">
    <property type="entry name" value="GATase_2_dom"/>
</dbReference>
<proteinExistence type="inferred from homology"/>
<evidence type="ECO:0000256" key="8">
    <source>
        <dbReference type="PIRSR" id="PIRSR001589-2"/>
    </source>
</evidence>
<dbReference type="CDD" id="cd01991">
    <property type="entry name" value="Asn_synthase_B_C"/>
    <property type="match status" value="1"/>
</dbReference>
<dbReference type="eggNOG" id="COG0367">
    <property type="taxonomic scope" value="Bacteria"/>
</dbReference>
<evidence type="ECO:0000256" key="9">
    <source>
        <dbReference type="PIRSR" id="PIRSR001589-3"/>
    </source>
</evidence>
<dbReference type="NCBIfam" id="TIGR01536">
    <property type="entry name" value="asn_synth_AEB"/>
    <property type="match status" value="1"/>
</dbReference>
<dbReference type="PROSITE" id="PS51278">
    <property type="entry name" value="GATASE_TYPE_2"/>
    <property type="match status" value="1"/>
</dbReference>
<name>E7RU96_9BURK</name>
<evidence type="ECO:0000256" key="6">
    <source>
        <dbReference type="ARBA" id="ARBA00022962"/>
    </source>
</evidence>
<dbReference type="PANTHER" id="PTHR43284">
    <property type="entry name" value="ASPARAGINE SYNTHETASE (GLUTAMINE-HYDROLYZING)"/>
    <property type="match status" value="1"/>
</dbReference>
<comment type="pathway">
    <text evidence="1">Amino-acid biosynthesis; L-asparagine biosynthesis; L-asparagine from L-aspartate (L-Gln route): step 1/1.</text>
</comment>
<dbReference type="GO" id="GO:0005829">
    <property type="term" value="C:cytosol"/>
    <property type="evidence" value="ECO:0007669"/>
    <property type="project" value="TreeGrafter"/>
</dbReference>
<dbReference type="GO" id="GO:0006529">
    <property type="term" value="P:asparagine biosynthetic process"/>
    <property type="evidence" value="ECO:0007669"/>
    <property type="project" value="InterPro"/>
</dbReference>